<dbReference type="Pfam" id="PF03732">
    <property type="entry name" value="Retrotrans_gag"/>
    <property type="match status" value="1"/>
</dbReference>
<name>A0A392QSB3_9FABA</name>
<organism evidence="2 3">
    <name type="scientific">Trifolium medium</name>
    <dbReference type="NCBI Taxonomy" id="97028"/>
    <lineage>
        <taxon>Eukaryota</taxon>
        <taxon>Viridiplantae</taxon>
        <taxon>Streptophyta</taxon>
        <taxon>Embryophyta</taxon>
        <taxon>Tracheophyta</taxon>
        <taxon>Spermatophyta</taxon>
        <taxon>Magnoliopsida</taxon>
        <taxon>eudicotyledons</taxon>
        <taxon>Gunneridae</taxon>
        <taxon>Pentapetalae</taxon>
        <taxon>rosids</taxon>
        <taxon>fabids</taxon>
        <taxon>Fabales</taxon>
        <taxon>Fabaceae</taxon>
        <taxon>Papilionoideae</taxon>
        <taxon>50 kb inversion clade</taxon>
        <taxon>NPAAA clade</taxon>
        <taxon>Hologalegina</taxon>
        <taxon>IRL clade</taxon>
        <taxon>Trifolieae</taxon>
        <taxon>Trifolium</taxon>
    </lineage>
</organism>
<dbReference type="EMBL" id="LXQA010158351">
    <property type="protein sequence ID" value="MCI27273.1"/>
    <property type="molecule type" value="Genomic_DNA"/>
</dbReference>
<reference evidence="2 3" key="1">
    <citation type="journal article" date="2018" name="Front. Plant Sci.">
        <title>Red Clover (Trifolium pratense) and Zigzag Clover (T. medium) - A Picture of Genomic Similarities and Differences.</title>
        <authorList>
            <person name="Dluhosova J."/>
            <person name="Istvanek J."/>
            <person name="Nedelnik J."/>
            <person name="Repkova J."/>
        </authorList>
    </citation>
    <scope>NUCLEOTIDE SEQUENCE [LARGE SCALE GENOMIC DNA]</scope>
    <source>
        <strain evidence="3">cv. 10/8</strain>
        <tissue evidence="2">Leaf</tissue>
    </source>
</reference>
<evidence type="ECO:0000313" key="3">
    <source>
        <dbReference type="Proteomes" id="UP000265520"/>
    </source>
</evidence>
<dbReference type="PANTHER" id="PTHR33223:SF10">
    <property type="entry name" value="AMINOTRANSFERASE-LIKE PLANT MOBILE DOMAIN-CONTAINING PROTEIN"/>
    <property type="match status" value="1"/>
</dbReference>
<keyword evidence="3" id="KW-1185">Reference proteome</keyword>
<evidence type="ECO:0000259" key="1">
    <source>
        <dbReference type="Pfam" id="PF03732"/>
    </source>
</evidence>
<sequence length="175" mass="20242">GPISRDIMRVPIPQGLEKPPQLGTYDGLTDPDEHIENIDVLLNYRQVRGVIKCRLFPTTMRKGAMTWYKSLPAKSITSWKDLGEQFTRHFTASRRQPKTEASLEAIFQGKDEPLRVYIERFNKEALHVNTTDDMKKYLLERGLLPRSDFSKAVGIEKPHTLTSFTCFHKRRDIPN</sequence>
<dbReference type="InterPro" id="IPR005162">
    <property type="entry name" value="Retrotrans_gag_dom"/>
</dbReference>
<dbReference type="Proteomes" id="UP000265520">
    <property type="component" value="Unassembled WGS sequence"/>
</dbReference>
<dbReference type="AlphaFoldDB" id="A0A392QSB3"/>
<feature type="non-terminal residue" evidence="2">
    <location>
        <position position="1"/>
    </location>
</feature>
<proteinExistence type="predicted"/>
<protein>
    <recommendedName>
        <fullName evidence="1">Retrotransposon gag domain-containing protein</fullName>
    </recommendedName>
</protein>
<accession>A0A392QSB3</accession>
<comment type="caution">
    <text evidence="2">The sequence shown here is derived from an EMBL/GenBank/DDBJ whole genome shotgun (WGS) entry which is preliminary data.</text>
</comment>
<dbReference type="PANTHER" id="PTHR33223">
    <property type="entry name" value="CCHC-TYPE DOMAIN-CONTAINING PROTEIN"/>
    <property type="match status" value="1"/>
</dbReference>
<feature type="non-terminal residue" evidence="2">
    <location>
        <position position="175"/>
    </location>
</feature>
<feature type="domain" description="Retrotransposon gag" evidence="1">
    <location>
        <begin position="54"/>
        <end position="143"/>
    </location>
</feature>
<evidence type="ECO:0000313" key="2">
    <source>
        <dbReference type="EMBL" id="MCI27273.1"/>
    </source>
</evidence>